<keyword evidence="2" id="KW-0680">Restriction system</keyword>
<name>A0A2I1DKY9_9PROT</name>
<keyword evidence="3" id="KW-0238">DNA-binding</keyword>
<gene>
    <name evidence="5" type="ORF">B1757_08165</name>
</gene>
<dbReference type="Gene3D" id="3.90.220.20">
    <property type="entry name" value="DNA methylase specificity domains"/>
    <property type="match status" value="2"/>
</dbReference>
<dbReference type="InterPro" id="IPR000055">
    <property type="entry name" value="Restrct_endonuc_typeI_TRD"/>
</dbReference>
<dbReference type="AlphaFoldDB" id="A0A2I1DKY9"/>
<dbReference type="EMBL" id="MXAV01000034">
    <property type="protein sequence ID" value="PKY10549.1"/>
    <property type="molecule type" value="Genomic_DNA"/>
</dbReference>
<evidence type="ECO:0000256" key="1">
    <source>
        <dbReference type="ARBA" id="ARBA00010923"/>
    </source>
</evidence>
<organism evidence="5 6">
    <name type="scientific">Acidithiobacillus marinus</name>
    <dbReference type="NCBI Taxonomy" id="187490"/>
    <lineage>
        <taxon>Bacteria</taxon>
        <taxon>Pseudomonadati</taxon>
        <taxon>Pseudomonadota</taxon>
        <taxon>Acidithiobacillia</taxon>
        <taxon>Acidithiobacillales</taxon>
        <taxon>Acidithiobacillaceae</taxon>
        <taxon>Acidithiobacillus</taxon>
    </lineage>
</organism>
<evidence type="ECO:0000256" key="2">
    <source>
        <dbReference type="ARBA" id="ARBA00022747"/>
    </source>
</evidence>
<protein>
    <recommendedName>
        <fullName evidence="4">Type I restriction modification DNA specificity domain-containing protein</fullName>
    </recommendedName>
</protein>
<dbReference type="CDD" id="cd17275">
    <property type="entry name" value="RMtype1_S_MjaORF132P-TRD1-CR1_like"/>
    <property type="match status" value="1"/>
</dbReference>
<proteinExistence type="inferred from homology"/>
<accession>A0A2I1DKY9</accession>
<dbReference type="InterPro" id="IPR052021">
    <property type="entry name" value="Type-I_RS_S_subunit"/>
</dbReference>
<dbReference type="Pfam" id="PF01420">
    <property type="entry name" value="Methylase_S"/>
    <property type="match status" value="2"/>
</dbReference>
<dbReference type="PANTHER" id="PTHR30408:SF12">
    <property type="entry name" value="TYPE I RESTRICTION ENZYME MJAVIII SPECIFICITY SUBUNIT"/>
    <property type="match status" value="1"/>
</dbReference>
<dbReference type="InterPro" id="IPR044946">
    <property type="entry name" value="Restrct_endonuc_typeI_TRD_sf"/>
</dbReference>
<dbReference type="GO" id="GO:0009307">
    <property type="term" value="P:DNA restriction-modification system"/>
    <property type="evidence" value="ECO:0007669"/>
    <property type="project" value="UniProtKB-KW"/>
</dbReference>
<dbReference type="SUPFAM" id="SSF116734">
    <property type="entry name" value="DNA methylase specificity domain"/>
    <property type="match status" value="2"/>
</dbReference>
<feature type="domain" description="Type I restriction modification DNA specificity" evidence="4">
    <location>
        <begin position="250"/>
        <end position="364"/>
    </location>
</feature>
<comment type="similarity">
    <text evidence="1">Belongs to the type-I restriction system S methylase family.</text>
</comment>
<evidence type="ECO:0000259" key="4">
    <source>
        <dbReference type="Pfam" id="PF01420"/>
    </source>
</evidence>
<evidence type="ECO:0000256" key="3">
    <source>
        <dbReference type="ARBA" id="ARBA00023125"/>
    </source>
</evidence>
<sequence>MKTVKLSDVCDISSGGTPSRNNPEFFKGDIPWAKISDIEAAYNGFIYTTDECITADGLKNIRGKLFPKGTLLFAMYGSIGKVAFAGTELSANQAILGIRPKVDAQIDLKYLKCWFESNKQRLINQGQGVALKNLSATIVRNLEIELPPLDDQKRIAHLLGKVEGLIARRKQHLQQLDDLLKSVFLEMFGDHTAMKQQQHFLLGDFIDFLTSGSRGWAKYYSDTGDIFLRINNVKDGRLKLDDVVYVNAPASAEANRTRVRSGDLLLSITADLGRTAVIPKELDGSYINQHLALIRIKEEAGFNPIFLAWYFSLPYGKSFIQKKNREGVKAGLNFDDIRSFQVVKPSIAHQNQFAAIIKKVDALKSRYQQSLTDLESLYGALSQKAFKGELDLSRVVLPAEEPEIAEGETTDIEEKQPMEPLFELPAPEELALLRTSEGRKALLGEWLNAWLEQLSDAPFATQAFMDAARQRLWELAEDDAPEWGAAEYDELKTQVFEALEQGRLIQGYDDDNNRVQIIAAKG</sequence>
<comment type="caution">
    <text evidence="5">The sequence shown here is derived from an EMBL/GenBank/DDBJ whole genome shotgun (WGS) entry which is preliminary data.</text>
</comment>
<feature type="domain" description="Type I restriction modification DNA specificity" evidence="4">
    <location>
        <begin position="2"/>
        <end position="175"/>
    </location>
</feature>
<dbReference type="GO" id="GO:0003677">
    <property type="term" value="F:DNA binding"/>
    <property type="evidence" value="ECO:0007669"/>
    <property type="project" value="UniProtKB-KW"/>
</dbReference>
<dbReference type="Proteomes" id="UP000234329">
    <property type="component" value="Unassembled WGS sequence"/>
</dbReference>
<dbReference type="RefSeq" id="WP_101537850.1">
    <property type="nucleotide sequence ID" value="NZ_MXAV01000034.1"/>
</dbReference>
<keyword evidence="6" id="KW-1185">Reference proteome</keyword>
<dbReference type="OrthoDB" id="5296428at2"/>
<evidence type="ECO:0000313" key="6">
    <source>
        <dbReference type="Proteomes" id="UP000234329"/>
    </source>
</evidence>
<reference evidence="5 6" key="1">
    <citation type="submission" date="2017-03" db="EMBL/GenBank/DDBJ databases">
        <title>Draft genime sequence of the acidophilic sulfur-oxidizing bacterium Acidithiobacillus sp. SH, isolated from seawater.</title>
        <authorList>
            <person name="Sharmin S."/>
            <person name="Tokuhisa M."/>
            <person name="Kanao T."/>
            <person name="Kamimura K."/>
        </authorList>
    </citation>
    <scope>NUCLEOTIDE SEQUENCE [LARGE SCALE GENOMIC DNA]</scope>
    <source>
        <strain evidence="5 6">SH</strain>
    </source>
</reference>
<dbReference type="PANTHER" id="PTHR30408">
    <property type="entry name" value="TYPE-1 RESTRICTION ENZYME ECOKI SPECIFICITY PROTEIN"/>
    <property type="match status" value="1"/>
</dbReference>
<dbReference type="InParanoid" id="A0A2I1DKY9"/>
<evidence type="ECO:0000313" key="5">
    <source>
        <dbReference type="EMBL" id="PKY10549.1"/>
    </source>
</evidence>
<dbReference type="REBASE" id="259327">
    <property type="entry name" value="S.AspSHORF8160P"/>
</dbReference>